<evidence type="ECO:0000256" key="1">
    <source>
        <dbReference type="ARBA" id="ARBA00004123"/>
    </source>
</evidence>
<dbReference type="Pfam" id="PF00010">
    <property type="entry name" value="HLH"/>
    <property type="match status" value="1"/>
</dbReference>
<evidence type="ECO:0000256" key="5">
    <source>
        <dbReference type="SAM" id="Coils"/>
    </source>
</evidence>
<name>A0A1S3BBK7_CUCME</name>
<dbReference type="PANTHER" id="PTHR31945">
    <property type="entry name" value="TRANSCRIPTION FACTOR SCREAM2-RELATED"/>
    <property type="match status" value="1"/>
</dbReference>
<feature type="domain" description="BHLH" evidence="7">
    <location>
        <begin position="170"/>
        <end position="219"/>
    </location>
</feature>
<dbReference type="Gene3D" id="4.10.280.10">
    <property type="entry name" value="Helix-loop-helix DNA-binding domain"/>
    <property type="match status" value="1"/>
</dbReference>
<reference evidence="9" key="1">
    <citation type="submission" date="2025-08" db="UniProtKB">
        <authorList>
            <consortium name="RefSeq"/>
        </authorList>
    </citation>
    <scope>IDENTIFICATION</scope>
    <source>
        <tissue evidence="9">Stem</tissue>
    </source>
</reference>
<comment type="subcellular location">
    <subcellularLocation>
        <location evidence="1">Nucleus</location>
    </subcellularLocation>
</comment>
<dbReference type="GeneID" id="103488148"/>
<evidence type="ECO:0000256" key="6">
    <source>
        <dbReference type="SAM" id="MobiDB-lite"/>
    </source>
</evidence>
<keyword evidence="2" id="KW-0805">Transcription regulation</keyword>
<dbReference type="KEGG" id="cmo:103488148"/>
<dbReference type="InParanoid" id="A0A1S3BBK7"/>
<dbReference type="GO" id="GO:0043565">
    <property type="term" value="F:sequence-specific DNA binding"/>
    <property type="evidence" value="ECO:0007669"/>
    <property type="project" value="TreeGrafter"/>
</dbReference>
<dbReference type="RefSeq" id="XP_008444964.2">
    <property type="nucleotide sequence ID" value="XM_008446742.3"/>
</dbReference>
<accession>A0A1S3BBK7</accession>
<keyword evidence="8" id="KW-1185">Reference proteome</keyword>
<sequence>MEVDEHVFLEELMALRRDPNWEAIPNEITDLCSNAWPFDYCFDQTTLNFPPNSSSQPLSTHNLHEFYNPLPNEFSVPQIPDSAFTTMEVAAAPLPFQPEHPNVEREEEEEEEQLGFLADEIQNMETVQVESSCKMEPNQSPEELQVFNIGTCSSSSSSLERKNRAKKLQGQPSKNLMAERRRRKRLNDRLSMLRSIVPKISKMDRTAILADAIEYMKELLEKIGNLQSEVEGSNLRMNSLKNTKPSEFVVRNSPKFEVESRNGETRIEICCGGKPGLVLSTVNTIEALGLEIQQCVISCFNDFALQATCSSQELKQRREVKAEELKEALFRNAGYGGSCL</sequence>
<keyword evidence="3" id="KW-0804">Transcription</keyword>
<dbReference type="InterPro" id="IPR054502">
    <property type="entry name" value="bHLH-TF_ACT-like_plant"/>
</dbReference>
<dbReference type="eggNOG" id="ENOG502QQHH">
    <property type="taxonomic scope" value="Eukaryota"/>
</dbReference>
<dbReference type="PROSITE" id="PS50888">
    <property type="entry name" value="BHLH"/>
    <property type="match status" value="1"/>
</dbReference>
<evidence type="ECO:0000256" key="4">
    <source>
        <dbReference type="ARBA" id="ARBA00023242"/>
    </source>
</evidence>
<feature type="region of interest" description="Disordered" evidence="6">
    <location>
        <begin position="153"/>
        <end position="176"/>
    </location>
</feature>
<proteinExistence type="predicted"/>
<dbReference type="GO" id="GO:0046983">
    <property type="term" value="F:protein dimerization activity"/>
    <property type="evidence" value="ECO:0007669"/>
    <property type="project" value="InterPro"/>
</dbReference>
<dbReference type="SMART" id="SM00353">
    <property type="entry name" value="HLH"/>
    <property type="match status" value="1"/>
</dbReference>
<protein>
    <submittedName>
        <fullName evidence="9">Transcription factor bHLH93-like</fullName>
    </submittedName>
</protein>
<keyword evidence="4" id="KW-0539">Nucleus</keyword>
<dbReference type="SMR" id="A0A1S3BBK7"/>
<feature type="coiled-coil region" evidence="5">
    <location>
        <begin position="209"/>
        <end position="236"/>
    </location>
</feature>
<dbReference type="GO" id="GO:0005634">
    <property type="term" value="C:nucleus"/>
    <property type="evidence" value="ECO:0007669"/>
    <property type="project" value="UniProtKB-SubCell"/>
</dbReference>
<dbReference type="PANTHER" id="PTHR31945:SF133">
    <property type="entry name" value="BHLH DOMAIN-CONTAINING PROTEIN"/>
    <property type="match status" value="1"/>
</dbReference>
<evidence type="ECO:0000313" key="8">
    <source>
        <dbReference type="Proteomes" id="UP001652600"/>
    </source>
</evidence>
<dbReference type="AlphaFoldDB" id="A0A1S3BBK7"/>
<dbReference type="CDD" id="cd04873">
    <property type="entry name" value="ACT_UUR-ACR-like"/>
    <property type="match status" value="1"/>
</dbReference>
<dbReference type="GO" id="GO:0003700">
    <property type="term" value="F:DNA-binding transcription factor activity"/>
    <property type="evidence" value="ECO:0007669"/>
    <property type="project" value="TreeGrafter"/>
</dbReference>
<dbReference type="InterPro" id="IPR051358">
    <property type="entry name" value="TF_AMS/ICE1/BHLH6-like"/>
</dbReference>
<dbReference type="SUPFAM" id="SSF47459">
    <property type="entry name" value="HLH, helix-loop-helix DNA-binding domain"/>
    <property type="match status" value="1"/>
</dbReference>
<organism evidence="8 9">
    <name type="scientific">Cucumis melo</name>
    <name type="common">Muskmelon</name>
    <dbReference type="NCBI Taxonomy" id="3656"/>
    <lineage>
        <taxon>Eukaryota</taxon>
        <taxon>Viridiplantae</taxon>
        <taxon>Streptophyta</taxon>
        <taxon>Embryophyta</taxon>
        <taxon>Tracheophyta</taxon>
        <taxon>Spermatophyta</taxon>
        <taxon>Magnoliopsida</taxon>
        <taxon>eudicotyledons</taxon>
        <taxon>Gunneridae</taxon>
        <taxon>Pentapetalae</taxon>
        <taxon>rosids</taxon>
        <taxon>fabids</taxon>
        <taxon>Cucurbitales</taxon>
        <taxon>Cucurbitaceae</taxon>
        <taxon>Benincaseae</taxon>
        <taxon>Cucumis</taxon>
    </lineage>
</organism>
<dbReference type="Pfam" id="PF22754">
    <property type="entry name" value="bHLH-TF_ACT-like_plant"/>
    <property type="match status" value="1"/>
</dbReference>
<gene>
    <name evidence="9" type="primary">LOC103488148</name>
</gene>
<keyword evidence="5" id="KW-0175">Coiled coil</keyword>
<dbReference type="InterPro" id="IPR011598">
    <property type="entry name" value="bHLH_dom"/>
</dbReference>
<evidence type="ECO:0000259" key="7">
    <source>
        <dbReference type="PROSITE" id="PS50888"/>
    </source>
</evidence>
<dbReference type="Proteomes" id="UP001652600">
    <property type="component" value="Chromosome 3"/>
</dbReference>
<dbReference type="Gramene" id="MELO3C011110.2.1">
    <property type="protein sequence ID" value="MELO3C011110.2.1"/>
    <property type="gene ID" value="MELO3C011110.2"/>
</dbReference>
<evidence type="ECO:0000313" key="9">
    <source>
        <dbReference type="RefSeq" id="XP_008444964.2"/>
    </source>
</evidence>
<evidence type="ECO:0000256" key="3">
    <source>
        <dbReference type="ARBA" id="ARBA00023163"/>
    </source>
</evidence>
<dbReference type="InterPro" id="IPR036638">
    <property type="entry name" value="HLH_DNA-bd_sf"/>
</dbReference>
<evidence type="ECO:0000256" key="2">
    <source>
        <dbReference type="ARBA" id="ARBA00023015"/>
    </source>
</evidence>